<gene>
    <name evidence="1" type="ORF">RT761_01044</name>
</gene>
<organism evidence="1 2">
    <name type="scientific">Atribacter laminatus</name>
    <dbReference type="NCBI Taxonomy" id="2847778"/>
    <lineage>
        <taxon>Bacteria</taxon>
        <taxon>Pseudomonadati</taxon>
        <taxon>Atribacterota</taxon>
        <taxon>Atribacteria</taxon>
        <taxon>Atribacterales</taxon>
        <taxon>Atribacteraceae</taxon>
        <taxon>Atribacter</taxon>
    </lineage>
</organism>
<evidence type="ECO:0000313" key="2">
    <source>
        <dbReference type="Proteomes" id="UP000594463"/>
    </source>
</evidence>
<dbReference type="AlphaFoldDB" id="A0A7T1F2Y2"/>
<dbReference type="KEGG" id="alam:RT761_01044"/>
<dbReference type="Proteomes" id="UP000594463">
    <property type="component" value="Chromosome"/>
</dbReference>
<name>A0A7T1F2Y2_ATRLM</name>
<dbReference type="EMBL" id="CP065383">
    <property type="protein sequence ID" value="QPM67831.1"/>
    <property type="molecule type" value="Genomic_DNA"/>
</dbReference>
<proteinExistence type="predicted"/>
<dbReference type="RefSeq" id="WP_246465243.1">
    <property type="nucleotide sequence ID" value="NZ_CP065383.1"/>
</dbReference>
<evidence type="ECO:0000313" key="1">
    <source>
        <dbReference type="EMBL" id="QPM67831.1"/>
    </source>
</evidence>
<keyword evidence="2" id="KW-1185">Reference proteome</keyword>
<accession>A0A7T1F2Y2</accession>
<sequence length="134" mass="15796">MNVNSKLYGYRIIHDGDILFKRCSKSKHFLTTPPGIAIDEDIFNEAVEEGIKYLQIFEREEKMYYSTTVEQFKKKNIFTDRGHGRQLALPLNYWITSKSKEIPRELTVEKQPLPLLFTIKNKPKVENKQQLSLF</sequence>
<protein>
    <submittedName>
        <fullName evidence="1">Uncharacterized protein</fullName>
    </submittedName>
</protein>
<reference evidence="1 2" key="1">
    <citation type="journal article" date="2021" name="Nat. Commun.">
        <title>Isolation of a member of the candidate phylum Atribacteria reveals a unique cell membrane structure.</title>
        <authorList>
            <person name="Taiki K."/>
            <person name="Nobu M.K."/>
            <person name="Kusada H."/>
            <person name="Meng X.-Y."/>
            <person name="Hosoki N."/>
            <person name="Uematsu K."/>
            <person name="Yoshioka H."/>
            <person name="Kamagata Y."/>
            <person name="Tamaki H."/>
        </authorList>
    </citation>
    <scope>NUCLEOTIDE SEQUENCE [LARGE SCALE GENOMIC DNA]</scope>
    <source>
        <strain evidence="1 2">RT761</strain>
    </source>
</reference>